<evidence type="ECO:0000313" key="2">
    <source>
        <dbReference type="Proteomes" id="UP001163223"/>
    </source>
</evidence>
<accession>A0ACD4NI97</accession>
<protein>
    <submittedName>
        <fullName evidence="1">SCO family protein</fullName>
    </submittedName>
</protein>
<sequence length="196" mass="20488">MSGARLFRIGLWVVVALFAGAAAALWLLRPADDGASVSRFGSPFQLVDQNGATVTEASLRGKPSAVFFGFTHCPDVCPTTLYELNAYQKAVRGKGGDFRIVLVTVDPERDTPEVLKSYVAPVAPDATALTGDPAAVASMLKGWGIYAAKVGEGPDYAMDHTATTLLLDAEGALAGTIAYGENPETAQAKLNKLTGV</sequence>
<reference evidence="1" key="1">
    <citation type="submission" date="2022-11" db="EMBL/GenBank/DDBJ databases">
        <title>beta-Carotene-producing bacterium, Jeongeuplla avenae sp. nov., alleviates the salt stress of Arabidopsis seedlings.</title>
        <authorList>
            <person name="Jiang L."/>
            <person name="Lee J."/>
        </authorList>
    </citation>
    <scope>NUCLEOTIDE SEQUENCE</scope>
    <source>
        <strain evidence="1">DY_R2A_6</strain>
    </source>
</reference>
<keyword evidence="2" id="KW-1185">Reference proteome</keyword>
<dbReference type="EMBL" id="CP113520">
    <property type="protein sequence ID" value="WAJ26509.1"/>
    <property type="molecule type" value="Genomic_DNA"/>
</dbReference>
<gene>
    <name evidence="1" type="ORF">OXU80_16690</name>
</gene>
<name>A0ACD4NI97_9HYPH</name>
<evidence type="ECO:0000313" key="1">
    <source>
        <dbReference type="EMBL" id="WAJ26509.1"/>
    </source>
</evidence>
<organism evidence="1 2">
    <name type="scientific">Antarcticirhabdus aurantiaca</name>
    <dbReference type="NCBI Taxonomy" id="2606717"/>
    <lineage>
        <taxon>Bacteria</taxon>
        <taxon>Pseudomonadati</taxon>
        <taxon>Pseudomonadota</taxon>
        <taxon>Alphaproteobacteria</taxon>
        <taxon>Hyphomicrobiales</taxon>
        <taxon>Aurantimonadaceae</taxon>
        <taxon>Antarcticirhabdus</taxon>
    </lineage>
</organism>
<dbReference type="Proteomes" id="UP001163223">
    <property type="component" value="Chromosome"/>
</dbReference>
<proteinExistence type="predicted"/>